<dbReference type="InterPro" id="IPR002655">
    <property type="entry name" value="Acyl-CoA_oxidase_C"/>
</dbReference>
<keyword evidence="7 12" id="KW-0274">FAD</keyword>
<dbReference type="SUPFAM" id="SSF47203">
    <property type="entry name" value="Acyl-CoA dehydrogenase C-terminal domain-like"/>
    <property type="match status" value="2"/>
</dbReference>
<evidence type="ECO:0000259" key="17">
    <source>
        <dbReference type="Pfam" id="PF22924"/>
    </source>
</evidence>
<evidence type="ECO:0000256" key="9">
    <source>
        <dbReference type="ARBA" id="ARBA00023002"/>
    </source>
</evidence>
<evidence type="ECO:0000256" key="1">
    <source>
        <dbReference type="ARBA" id="ARBA00001201"/>
    </source>
</evidence>
<evidence type="ECO:0000259" key="15">
    <source>
        <dbReference type="Pfam" id="PF01756"/>
    </source>
</evidence>
<dbReference type="GO" id="GO:0005777">
    <property type="term" value="C:peroxisome"/>
    <property type="evidence" value="ECO:0007669"/>
    <property type="project" value="UniProtKB-SubCell"/>
</dbReference>
<feature type="active site" description="Proton acceptor" evidence="13">
    <location>
        <position position="438"/>
    </location>
</feature>
<comment type="catalytic activity">
    <reaction evidence="1">
        <text>a 2,3-saturated acyl-CoA + O2 = a (2E)-enoyl-CoA + H2O2</text>
        <dbReference type="Rhea" id="RHEA:38959"/>
        <dbReference type="ChEBI" id="CHEBI:15379"/>
        <dbReference type="ChEBI" id="CHEBI:16240"/>
        <dbReference type="ChEBI" id="CHEBI:58856"/>
        <dbReference type="ChEBI" id="CHEBI:65111"/>
        <dbReference type="EC" id="1.3.3.6"/>
    </reaction>
</comment>
<evidence type="ECO:0000313" key="19">
    <source>
        <dbReference type="Proteomes" id="UP001149813"/>
    </source>
</evidence>
<dbReference type="SUPFAM" id="SSF56645">
    <property type="entry name" value="Acyl-CoA dehydrogenase NM domain-like"/>
    <property type="match status" value="1"/>
</dbReference>
<feature type="binding site" evidence="14">
    <location>
        <position position="149"/>
    </location>
    <ligand>
        <name>FAD</name>
        <dbReference type="ChEBI" id="CHEBI:57692"/>
    </ligand>
</feature>
<evidence type="ECO:0000256" key="7">
    <source>
        <dbReference type="ARBA" id="ARBA00022827"/>
    </source>
</evidence>
<evidence type="ECO:0000256" key="11">
    <source>
        <dbReference type="ARBA" id="ARBA00023140"/>
    </source>
</evidence>
<evidence type="ECO:0000256" key="2">
    <source>
        <dbReference type="ARBA" id="ARBA00001974"/>
    </source>
</evidence>
<evidence type="ECO:0000256" key="6">
    <source>
        <dbReference type="ARBA" id="ARBA00022630"/>
    </source>
</evidence>
<dbReference type="Gene3D" id="1.20.140.10">
    <property type="entry name" value="Butyryl-CoA Dehydrogenase, subunit A, domain 3"/>
    <property type="match status" value="2"/>
</dbReference>
<dbReference type="GO" id="GO:0003997">
    <property type="term" value="F:acyl-CoA oxidase activity"/>
    <property type="evidence" value="ECO:0007669"/>
    <property type="project" value="UniProtKB-EC"/>
</dbReference>
<accession>A0A9W7Y0Z0</accession>
<dbReference type="AlphaFoldDB" id="A0A9W7Y0Z0"/>
<feature type="binding site" evidence="14">
    <location>
        <position position="188"/>
    </location>
    <ligand>
        <name>FAD</name>
        <dbReference type="ChEBI" id="CHEBI:57692"/>
    </ligand>
</feature>
<feature type="domain" description="Acyl-coenzyme A oxidase N-terminal" evidence="16">
    <location>
        <begin position="29"/>
        <end position="143"/>
    </location>
</feature>
<comment type="caution">
    <text evidence="18">The sequence shown here is derived from an EMBL/GenBank/DDBJ whole genome shotgun (WGS) entry which is preliminary data.</text>
</comment>
<dbReference type="Proteomes" id="UP001149813">
    <property type="component" value="Unassembled WGS sequence"/>
</dbReference>
<dbReference type="FunFam" id="1.20.140.10:FF:000015">
    <property type="entry name" value="Acyl-coenzyme A oxidase"/>
    <property type="match status" value="1"/>
</dbReference>
<dbReference type="InterPro" id="IPR036250">
    <property type="entry name" value="AcylCo_DH-like_C"/>
</dbReference>
<dbReference type="GO" id="GO:0071949">
    <property type="term" value="F:FAD binding"/>
    <property type="evidence" value="ECO:0007669"/>
    <property type="project" value="InterPro"/>
</dbReference>
<keyword evidence="9" id="KW-0560">Oxidoreductase</keyword>
<comment type="similarity">
    <text evidence="5 12">Belongs to the acyl-CoA oxidase family.</text>
</comment>
<name>A0A9W7Y0Z0_9FUNG</name>
<dbReference type="InterPro" id="IPR055060">
    <property type="entry name" value="ACOX_C_alpha1"/>
</dbReference>
<evidence type="ECO:0000256" key="10">
    <source>
        <dbReference type="ARBA" id="ARBA00023098"/>
    </source>
</evidence>
<evidence type="ECO:0000256" key="8">
    <source>
        <dbReference type="ARBA" id="ARBA00022832"/>
    </source>
</evidence>
<dbReference type="FunFam" id="2.40.110.10:FF:000003">
    <property type="entry name" value="Acyl-coenzyme A oxidase"/>
    <property type="match status" value="1"/>
</dbReference>
<feature type="domain" description="Acyl-CoA oxidase C-alpha1" evidence="17">
    <location>
        <begin position="287"/>
        <end position="453"/>
    </location>
</feature>
<dbReference type="GO" id="GO:0033540">
    <property type="term" value="P:fatty acid beta-oxidation using acyl-CoA oxidase"/>
    <property type="evidence" value="ECO:0007669"/>
    <property type="project" value="TreeGrafter"/>
</dbReference>
<keyword evidence="19" id="KW-1185">Reference proteome</keyword>
<keyword evidence="10" id="KW-0443">Lipid metabolism</keyword>
<gene>
    <name evidence="18" type="ORF">LPJ53_002933</name>
</gene>
<keyword evidence="6 12" id="KW-0285">Flavoprotein</keyword>
<dbReference type="InterPro" id="IPR037069">
    <property type="entry name" value="AcylCoA_DH/ox_N_sf"/>
</dbReference>
<keyword evidence="11" id="KW-0576">Peroxisome</keyword>
<dbReference type="GO" id="GO:0005504">
    <property type="term" value="F:fatty acid binding"/>
    <property type="evidence" value="ECO:0007669"/>
    <property type="project" value="TreeGrafter"/>
</dbReference>
<comment type="subcellular location">
    <subcellularLocation>
        <location evidence="3">Peroxisome</location>
    </subcellularLocation>
</comment>
<dbReference type="EMBL" id="JANBOJ010000100">
    <property type="protein sequence ID" value="KAJ1722675.1"/>
    <property type="molecule type" value="Genomic_DNA"/>
</dbReference>
<evidence type="ECO:0000256" key="13">
    <source>
        <dbReference type="PIRSR" id="PIRSR000168-1"/>
    </source>
</evidence>
<dbReference type="Pfam" id="PF14749">
    <property type="entry name" value="Acyl-CoA_ox_N"/>
    <property type="match status" value="1"/>
</dbReference>
<evidence type="ECO:0000256" key="3">
    <source>
        <dbReference type="ARBA" id="ARBA00004275"/>
    </source>
</evidence>
<protein>
    <recommendedName>
        <fullName evidence="12">Acyl-coenzyme A oxidase</fullName>
    </recommendedName>
</protein>
<dbReference type="InterPro" id="IPR029320">
    <property type="entry name" value="Acyl-CoA_ox_N"/>
</dbReference>
<dbReference type="PANTHER" id="PTHR10909:SF250">
    <property type="entry name" value="PEROXISOMAL ACYL-COENZYME A OXIDASE 1"/>
    <property type="match status" value="1"/>
</dbReference>
<dbReference type="Gene3D" id="1.10.540.10">
    <property type="entry name" value="Acyl-CoA dehydrogenase/oxidase, N-terminal domain"/>
    <property type="match status" value="1"/>
</dbReference>
<dbReference type="InterPro" id="IPR012258">
    <property type="entry name" value="Acyl-CoA_oxidase"/>
</dbReference>
<dbReference type="Pfam" id="PF01756">
    <property type="entry name" value="ACOX"/>
    <property type="match status" value="1"/>
</dbReference>
<dbReference type="InterPro" id="IPR046373">
    <property type="entry name" value="Acyl-CoA_Oxase/DH_mid-dom_sf"/>
</dbReference>
<evidence type="ECO:0000256" key="14">
    <source>
        <dbReference type="PIRSR" id="PIRSR000168-2"/>
    </source>
</evidence>
<evidence type="ECO:0000256" key="4">
    <source>
        <dbReference type="ARBA" id="ARBA00004846"/>
    </source>
</evidence>
<dbReference type="Pfam" id="PF22924">
    <property type="entry name" value="ACOX_C_alpha1"/>
    <property type="match status" value="1"/>
</dbReference>
<evidence type="ECO:0000313" key="18">
    <source>
        <dbReference type="EMBL" id="KAJ1722675.1"/>
    </source>
</evidence>
<dbReference type="InterPro" id="IPR009100">
    <property type="entry name" value="AcylCoA_DH/oxidase_NM_dom_sf"/>
</dbReference>
<dbReference type="PANTHER" id="PTHR10909">
    <property type="entry name" value="ELECTRON TRANSPORT OXIDOREDUCTASE"/>
    <property type="match status" value="1"/>
</dbReference>
<reference evidence="18" key="1">
    <citation type="submission" date="2022-07" db="EMBL/GenBank/DDBJ databases">
        <title>Phylogenomic reconstructions and comparative analyses of Kickxellomycotina fungi.</title>
        <authorList>
            <person name="Reynolds N.K."/>
            <person name="Stajich J.E."/>
            <person name="Barry K."/>
            <person name="Grigoriev I.V."/>
            <person name="Crous P."/>
            <person name="Smith M.E."/>
        </authorList>
    </citation>
    <scope>NUCLEOTIDE SEQUENCE</scope>
    <source>
        <strain evidence="18">NBRC 32514</strain>
    </source>
</reference>
<dbReference type="Gene3D" id="2.40.110.10">
    <property type="entry name" value="Butyryl-CoA Dehydrogenase, subunit A, domain 2"/>
    <property type="match status" value="1"/>
</dbReference>
<comment type="pathway">
    <text evidence="4">Lipid metabolism; peroxisomal fatty acid beta-oxidation.</text>
</comment>
<comment type="cofactor">
    <cofactor evidence="2">
        <name>FAD</name>
        <dbReference type="ChEBI" id="CHEBI:57692"/>
    </cofactor>
</comment>
<proteinExistence type="inferred from homology"/>
<evidence type="ECO:0000256" key="5">
    <source>
        <dbReference type="ARBA" id="ARBA00006288"/>
    </source>
</evidence>
<feature type="domain" description="Acyl-CoA oxidase C-terminal" evidence="15">
    <location>
        <begin position="504"/>
        <end position="684"/>
    </location>
</feature>
<sequence length="695" mass="77994">MLPPRDLEPVVPSTIDALAAERTKAQFSVAEMNRFIVDEKTRVKTAKIERILAAEPEMFNLRNVYFMSRKEKLDHALKIGARLIELMREGKLTSEEISYADFILDINGPFGLHRAMFIPTLQSQATPEQQELFLKPALKYEILGCYAQTEIGHGSNVQGLETTCTFIPETDEFEVHMPNIRACKWWVGSLGISATHAMVMAQLIVGGKSYGPNPIVVPIRSTVDHMPLSGVTVGDIGPKFGFNTMDNGFLMLDHVRVPRVNLMQRYISVSREGKVSRPANVDPKVTYGTMMLVRAEIARNMCSVLARATTIALRYTSVRRQFAGISDKPLTNNVESPVLDYGMVQYRLVPLLAQNYAMFGVAQVYSELYDECMREMDKGNFGLLKELHATTCGLKRWTSDVTIRGIDTCRHVCGGHGFSQFSGLNEFFGNAYPNIIWEGDNYVLSQQTSRFLVTQVRSLRKGKPVADNQTTQYLRKHLVNGRLSEAPAPSFVGRSIALLAAEYEAQLDLLSYRAAAMASDLADQMDEHGQSWNRSLVAMQRLCDAHSDYIVALYFRRHIGTLQLSSPLLPVLNKIATLLFLYVLEQHPSDLFRLPGSAAFTSAQINQIEVLLANAIEEVREQAIPLVDAFGMSDLRLNSALGRSDGKVYEDYLQWAMEDPLNTDDTGKAIRKEWFEKYYKPVMHGTETSKKTAKL</sequence>
<keyword evidence="8" id="KW-0276">Fatty acid metabolism</keyword>
<dbReference type="GO" id="GO:0055088">
    <property type="term" value="P:lipid homeostasis"/>
    <property type="evidence" value="ECO:0007669"/>
    <property type="project" value="TreeGrafter"/>
</dbReference>
<evidence type="ECO:0000256" key="12">
    <source>
        <dbReference type="PIRNR" id="PIRNR000168"/>
    </source>
</evidence>
<evidence type="ECO:0000259" key="16">
    <source>
        <dbReference type="Pfam" id="PF14749"/>
    </source>
</evidence>
<dbReference type="OrthoDB" id="538336at2759"/>
<organism evidence="18 19">
    <name type="scientific">Coemansia erecta</name>
    <dbReference type="NCBI Taxonomy" id="147472"/>
    <lineage>
        <taxon>Eukaryota</taxon>
        <taxon>Fungi</taxon>
        <taxon>Fungi incertae sedis</taxon>
        <taxon>Zoopagomycota</taxon>
        <taxon>Kickxellomycotina</taxon>
        <taxon>Kickxellomycetes</taxon>
        <taxon>Kickxellales</taxon>
        <taxon>Kickxellaceae</taxon>
        <taxon>Coemansia</taxon>
    </lineage>
</organism>
<dbReference type="PIRSF" id="PIRSF000168">
    <property type="entry name" value="Acyl-CoA_oxidase"/>
    <property type="match status" value="1"/>
</dbReference>